<evidence type="ECO:0000313" key="1">
    <source>
        <dbReference type="EMBL" id="KAL0369014.1"/>
    </source>
</evidence>
<reference evidence="1" key="2">
    <citation type="journal article" date="2024" name="Plant">
        <title>Genomic evolution and insights into agronomic trait innovations of Sesamum species.</title>
        <authorList>
            <person name="Miao H."/>
            <person name="Wang L."/>
            <person name="Qu L."/>
            <person name="Liu H."/>
            <person name="Sun Y."/>
            <person name="Le M."/>
            <person name="Wang Q."/>
            <person name="Wei S."/>
            <person name="Zheng Y."/>
            <person name="Lin W."/>
            <person name="Duan Y."/>
            <person name="Cao H."/>
            <person name="Xiong S."/>
            <person name="Wang X."/>
            <person name="Wei L."/>
            <person name="Li C."/>
            <person name="Ma Q."/>
            <person name="Ju M."/>
            <person name="Zhao R."/>
            <person name="Li G."/>
            <person name="Mu C."/>
            <person name="Tian Q."/>
            <person name="Mei H."/>
            <person name="Zhang T."/>
            <person name="Gao T."/>
            <person name="Zhang H."/>
        </authorList>
    </citation>
    <scope>NUCLEOTIDE SEQUENCE</scope>
    <source>
        <strain evidence="1">KEN8</strain>
    </source>
</reference>
<organism evidence="1">
    <name type="scientific">Sesamum calycinum</name>
    <dbReference type="NCBI Taxonomy" id="2727403"/>
    <lineage>
        <taxon>Eukaryota</taxon>
        <taxon>Viridiplantae</taxon>
        <taxon>Streptophyta</taxon>
        <taxon>Embryophyta</taxon>
        <taxon>Tracheophyta</taxon>
        <taxon>Spermatophyta</taxon>
        <taxon>Magnoliopsida</taxon>
        <taxon>eudicotyledons</taxon>
        <taxon>Gunneridae</taxon>
        <taxon>Pentapetalae</taxon>
        <taxon>asterids</taxon>
        <taxon>lamiids</taxon>
        <taxon>Lamiales</taxon>
        <taxon>Pedaliaceae</taxon>
        <taxon>Sesamum</taxon>
    </lineage>
</organism>
<proteinExistence type="predicted"/>
<protein>
    <submittedName>
        <fullName evidence="1">Uncharacterized protein</fullName>
    </submittedName>
</protein>
<dbReference type="Pfam" id="PF05705">
    <property type="entry name" value="DUF829"/>
    <property type="match status" value="2"/>
</dbReference>
<accession>A0AAW2QMI9</accession>
<dbReference type="InterPro" id="IPR029058">
    <property type="entry name" value="AB_hydrolase_fold"/>
</dbReference>
<dbReference type="Gene3D" id="3.40.50.1820">
    <property type="entry name" value="alpha/beta hydrolase"/>
    <property type="match status" value="1"/>
</dbReference>
<sequence>MLCQHGILDKVRVFSDADQLTHRIQYPKPGNIGKKRRGCIAMSQTYYFNTVGGDDNDSIMVTLYLWVCVIAFQIKKEKLSLCNYVDPCAVFRELLFVSLEEVEAENMWGFGGKVYWGMKERGKREGIVVVFAWVPSDDKHLKNYVDLYSSLGWNSLVCHSQFLNLFFPDKAASLALGIVNELVQVSAQTYSVSIALSEISLSMELKLRPCPVVFASFSGGSKACMYKVLQVNAIVVDNRGKYDEQINLDDYRLIRDCVCGHIFDSAPLDFASDLGTRFALHPAVLKMSRPPLVSWIATGISSSLDALFLGRFESQRADYWQTLYSTVGMAVPYLILCSEDDNLAPFQVISNFATRLRDLGADVKLVKWKNSSHVGHFRHHPEEYKAAVTDLLGKAAMRYSQRMRQLEGEKLGMEGTHGEISDPFCHLRKAAAISTQSFQRIALDLNDHFSCPAPQNITRIAMLDLFPTNGKNVTYHCPADQKSAPMGFSVSSYLMLVSQRTSKTGI</sequence>
<dbReference type="PANTHER" id="PTHR12265">
    <property type="entry name" value="TRANSMEMBRANE PROTEIN 53"/>
    <property type="match status" value="1"/>
</dbReference>
<gene>
    <name evidence="1" type="ORF">Scaly_1120300</name>
</gene>
<dbReference type="PANTHER" id="PTHR12265:SF0">
    <property type="entry name" value="EXPRESSED PROTEIN"/>
    <property type="match status" value="1"/>
</dbReference>
<name>A0AAW2QMI9_9LAMI</name>
<dbReference type="EMBL" id="JACGWM010000006">
    <property type="protein sequence ID" value="KAL0369014.1"/>
    <property type="molecule type" value="Genomic_DNA"/>
</dbReference>
<comment type="caution">
    <text evidence="1">The sequence shown here is derived from an EMBL/GenBank/DDBJ whole genome shotgun (WGS) entry which is preliminary data.</text>
</comment>
<dbReference type="SUPFAM" id="SSF53474">
    <property type="entry name" value="alpha/beta-Hydrolases"/>
    <property type="match status" value="1"/>
</dbReference>
<reference evidence="1" key="1">
    <citation type="submission" date="2020-06" db="EMBL/GenBank/DDBJ databases">
        <authorList>
            <person name="Li T."/>
            <person name="Hu X."/>
            <person name="Zhang T."/>
            <person name="Song X."/>
            <person name="Zhang H."/>
            <person name="Dai N."/>
            <person name="Sheng W."/>
            <person name="Hou X."/>
            <person name="Wei L."/>
        </authorList>
    </citation>
    <scope>NUCLEOTIDE SEQUENCE</scope>
    <source>
        <strain evidence="1">KEN8</strain>
        <tissue evidence="1">Leaf</tissue>
    </source>
</reference>
<dbReference type="AlphaFoldDB" id="A0AAW2QMI9"/>
<dbReference type="InterPro" id="IPR008547">
    <property type="entry name" value="DUF829_TMEM53"/>
</dbReference>